<gene>
    <name evidence="1" type="ORF">MRB53_025185</name>
</gene>
<protein>
    <submittedName>
        <fullName evidence="1">Uncharacterized protein</fullName>
    </submittedName>
</protein>
<keyword evidence="2" id="KW-1185">Reference proteome</keyword>
<name>A0ACC2LFJ5_PERAE</name>
<dbReference type="EMBL" id="CM056815">
    <property type="protein sequence ID" value="KAJ8631862.1"/>
    <property type="molecule type" value="Genomic_DNA"/>
</dbReference>
<reference evidence="1 2" key="1">
    <citation type="journal article" date="2022" name="Hortic Res">
        <title>A haplotype resolved chromosomal level avocado genome allows analysis of novel avocado genes.</title>
        <authorList>
            <person name="Nath O."/>
            <person name="Fletcher S.J."/>
            <person name="Hayward A."/>
            <person name="Shaw L.M."/>
            <person name="Masouleh A.K."/>
            <person name="Furtado A."/>
            <person name="Henry R.J."/>
            <person name="Mitter N."/>
        </authorList>
    </citation>
    <scope>NUCLEOTIDE SEQUENCE [LARGE SCALE GENOMIC DNA]</scope>
    <source>
        <strain evidence="2">cv. Hass</strain>
    </source>
</reference>
<evidence type="ECO:0000313" key="2">
    <source>
        <dbReference type="Proteomes" id="UP001234297"/>
    </source>
</evidence>
<evidence type="ECO:0000313" key="1">
    <source>
        <dbReference type="EMBL" id="KAJ8631862.1"/>
    </source>
</evidence>
<dbReference type="Proteomes" id="UP001234297">
    <property type="component" value="Chromosome 7"/>
</dbReference>
<proteinExistence type="predicted"/>
<sequence length="186" mass="20188">MQLIFPLRSIFPRTYIFGSPYLATHHQFQYQLGLRGSASKSRDSPPQSVRSSSNINTAGPGKPLRLVYCDERGKFHMDPEAVATLQFVKGPIGVIFVCCRARQGKSYILNQGGRDDWEGESLVPEGAGGAAGIGLGGQLAIGVEPEDSVGLEFAVAPVDVLEMLGRHDRQIQIQLLLLPRNCCSCC</sequence>
<comment type="caution">
    <text evidence="1">The sequence shown here is derived from an EMBL/GenBank/DDBJ whole genome shotgun (WGS) entry which is preliminary data.</text>
</comment>
<accession>A0ACC2LFJ5</accession>
<organism evidence="1 2">
    <name type="scientific">Persea americana</name>
    <name type="common">Avocado</name>
    <dbReference type="NCBI Taxonomy" id="3435"/>
    <lineage>
        <taxon>Eukaryota</taxon>
        <taxon>Viridiplantae</taxon>
        <taxon>Streptophyta</taxon>
        <taxon>Embryophyta</taxon>
        <taxon>Tracheophyta</taxon>
        <taxon>Spermatophyta</taxon>
        <taxon>Magnoliopsida</taxon>
        <taxon>Magnoliidae</taxon>
        <taxon>Laurales</taxon>
        <taxon>Lauraceae</taxon>
        <taxon>Persea</taxon>
    </lineage>
</organism>